<dbReference type="GeneID" id="82524921"/>
<feature type="chain" id="PRO_5015922573" evidence="1">
    <location>
        <begin position="19"/>
        <end position="340"/>
    </location>
</feature>
<protein>
    <submittedName>
        <fullName evidence="2">Porin</fullName>
    </submittedName>
</protein>
<sequence>MRKTLLIFCLAAAAFARAEETATDPLVNLQAEVRLDYQHDWLDGHTVNDNTGFEGKYINFRLDGNITDGLSYSWRQRLNKPHKDASFFDATDWVYLNYDFGRWSVAGGKQVVAIGGWEYDRAPIDLYGCSVFWNNVPCYQIGGSVSFRPSAADKLTFQLCESPFYTPENRNMYAYNLMWNGRHGFFEAIWSANLLEYAPDRYISYLALGNRFSFGKVALELDLMNRAAARQTFFLRDMSVMGELAYAPTAKWKVFGKMTYDVNRTHSDADLCVSPGTEMKMAGAGVEFFPLADGRHTLRLHANLFYSWGSNGNTADVMQNKTMLVDFGVKWNMNILSLRR</sequence>
<dbReference type="RefSeq" id="WP_107031086.1">
    <property type="nucleotide sequence ID" value="NZ_CAOVAQ010000007.1"/>
</dbReference>
<reference evidence="3" key="1">
    <citation type="submission" date="2018-02" db="EMBL/GenBank/DDBJ databases">
        <authorList>
            <person name="Clavel T."/>
            <person name="Strowig T."/>
        </authorList>
    </citation>
    <scope>NUCLEOTIDE SEQUENCE [LARGE SCALE GENOMIC DNA]</scope>
    <source>
        <strain evidence="3">DSM 103720</strain>
    </source>
</reference>
<feature type="signal peptide" evidence="1">
    <location>
        <begin position="1"/>
        <end position="18"/>
    </location>
</feature>
<dbReference type="SUPFAM" id="SSF56935">
    <property type="entry name" value="Porins"/>
    <property type="match status" value="1"/>
</dbReference>
<dbReference type="Proteomes" id="UP000244905">
    <property type="component" value="Unassembled WGS sequence"/>
</dbReference>
<evidence type="ECO:0000313" key="2">
    <source>
        <dbReference type="EMBL" id="PWB04162.1"/>
    </source>
</evidence>
<evidence type="ECO:0000256" key="1">
    <source>
        <dbReference type="SAM" id="SignalP"/>
    </source>
</evidence>
<keyword evidence="3" id="KW-1185">Reference proteome</keyword>
<organism evidence="2 3">
    <name type="scientific">Duncaniella muris</name>
    <dbReference type="NCBI Taxonomy" id="2094150"/>
    <lineage>
        <taxon>Bacteria</taxon>
        <taxon>Pseudomonadati</taxon>
        <taxon>Bacteroidota</taxon>
        <taxon>Bacteroidia</taxon>
        <taxon>Bacteroidales</taxon>
        <taxon>Muribaculaceae</taxon>
        <taxon>Duncaniella</taxon>
    </lineage>
</organism>
<dbReference type="EMBL" id="PUEC01000002">
    <property type="protein sequence ID" value="PWB04162.1"/>
    <property type="molecule type" value="Genomic_DNA"/>
</dbReference>
<keyword evidence="1" id="KW-0732">Signal</keyword>
<proteinExistence type="predicted"/>
<dbReference type="Pfam" id="PF07396">
    <property type="entry name" value="Porin_O_P"/>
    <property type="match status" value="1"/>
</dbReference>
<dbReference type="InterPro" id="IPR010870">
    <property type="entry name" value="Porin_O/P"/>
</dbReference>
<comment type="caution">
    <text evidence="2">The sequence shown here is derived from an EMBL/GenBank/DDBJ whole genome shotgun (WGS) entry which is preliminary data.</text>
</comment>
<name>A0A2V1IRN6_9BACT</name>
<accession>A0A2V1IRN6</accession>
<dbReference type="AlphaFoldDB" id="A0A2V1IRN6"/>
<gene>
    <name evidence="2" type="ORF">C5O23_00975</name>
</gene>
<evidence type="ECO:0000313" key="3">
    <source>
        <dbReference type="Proteomes" id="UP000244905"/>
    </source>
</evidence>